<comment type="caution">
    <text evidence="1">The sequence shown here is derived from an EMBL/GenBank/DDBJ whole genome shotgun (WGS) entry which is preliminary data.</text>
</comment>
<dbReference type="Proteomes" id="UP001066276">
    <property type="component" value="Chromosome 4_2"/>
</dbReference>
<dbReference type="AlphaFoldDB" id="A0AAV7SAU5"/>
<protein>
    <submittedName>
        <fullName evidence="1">Uncharacterized protein</fullName>
    </submittedName>
</protein>
<proteinExistence type="predicted"/>
<gene>
    <name evidence="1" type="ORF">NDU88_000850</name>
</gene>
<reference evidence="1" key="1">
    <citation type="journal article" date="2022" name="bioRxiv">
        <title>Sequencing and chromosome-scale assembly of the giantPleurodeles waltlgenome.</title>
        <authorList>
            <person name="Brown T."/>
            <person name="Elewa A."/>
            <person name="Iarovenko S."/>
            <person name="Subramanian E."/>
            <person name="Araus A.J."/>
            <person name="Petzold A."/>
            <person name="Susuki M."/>
            <person name="Suzuki K.-i.T."/>
            <person name="Hayashi T."/>
            <person name="Toyoda A."/>
            <person name="Oliveira C."/>
            <person name="Osipova E."/>
            <person name="Leigh N.D."/>
            <person name="Simon A."/>
            <person name="Yun M.H."/>
        </authorList>
    </citation>
    <scope>NUCLEOTIDE SEQUENCE</scope>
    <source>
        <strain evidence="1">20211129_DDA</strain>
        <tissue evidence="1">Liver</tissue>
    </source>
</reference>
<organism evidence="1 2">
    <name type="scientific">Pleurodeles waltl</name>
    <name type="common">Iberian ribbed newt</name>
    <dbReference type="NCBI Taxonomy" id="8319"/>
    <lineage>
        <taxon>Eukaryota</taxon>
        <taxon>Metazoa</taxon>
        <taxon>Chordata</taxon>
        <taxon>Craniata</taxon>
        <taxon>Vertebrata</taxon>
        <taxon>Euteleostomi</taxon>
        <taxon>Amphibia</taxon>
        <taxon>Batrachia</taxon>
        <taxon>Caudata</taxon>
        <taxon>Salamandroidea</taxon>
        <taxon>Salamandridae</taxon>
        <taxon>Pleurodelinae</taxon>
        <taxon>Pleurodeles</taxon>
    </lineage>
</organism>
<sequence length="113" mass="12417">MQVHRGGQASTFSFLRSAVHALLSDVDSREEPSLAHSCPDPSFITRTQERAAEGSAMPWVERCRVGCAQFYKLIARSRQDPPSIQAQGERGASCLVNIYKRYLVAGPPLAAKK</sequence>
<accession>A0AAV7SAU5</accession>
<evidence type="ECO:0000313" key="2">
    <source>
        <dbReference type="Proteomes" id="UP001066276"/>
    </source>
</evidence>
<name>A0AAV7SAU5_PLEWA</name>
<dbReference type="EMBL" id="JANPWB010000008">
    <property type="protein sequence ID" value="KAJ1160348.1"/>
    <property type="molecule type" value="Genomic_DNA"/>
</dbReference>
<evidence type="ECO:0000313" key="1">
    <source>
        <dbReference type="EMBL" id="KAJ1160348.1"/>
    </source>
</evidence>
<keyword evidence="2" id="KW-1185">Reference proteome</keyword>